<dbReference type="PANTHER" id="PTHR34501:SF9">
    <property type="entry name" value="MAJOR OUTER MEMBRANE PROTEIN P.IA"/>
    <property type="match status" value="1"/>
</dbReference>
<keyword evidence="9" id="KW-0472">Membrane</keyword>
<dbReference type="GO" id="GO:0046930">
    <property type="term" value="C:pore complex"/>
    <property type="evidence" value="ECO:0007669"/>
    <property type="project" value="UniProtKB-KW"/>
</dbReference>
<evidence type="ECO:0000256" key="2">
    <source>
        <dbReference type="ARBA" id="ARBA00011233"/>
    </source>
</evidence>
<evidence type="ECO:0000313" key="14">
    <source>
        <dbReference type="Proteomes" id="UP000055019"/>
    </source>
</evidence>
<evidence type="ECO:0000256" key="5">
    <source>
        <dbReference type="ARBA" id="ARBA00022692"/>
    </source>
</evidence>
<dbReference type="PANTHER" id="PTHR34501">
    <property type="entry name" value="PROTEIN YDDL-RELATED"/>
    <property type="match status" value="1"/>
</dbReference>
<comment type="subunit">
    <text evidence="2">Homotrimer.</text>
</comment>
<dbReference type="OrthoDB" id="8712661at2"/>
<keyword evidence="14" id="KW-1185">Reference proteome</keyword>
<evidence type="ECO:0000256" key="4">
    <source>
        <dbReference type="ARBA" id="ARBA00022452"/>
    </source>
</evidence>
<feature type="signal peptide" evidence="11">
    <location>
        <begin position="1"/>
        <end position="19"/>
    </location>
</feature>
<dbReference type="Pfam" id="PF13609">
    <property type="entry name" value="Porin_4"/>
    <property type="match status" value="1"/>
</dbReference>
<dbReference type="InterPro" id="IPR023614">
    <property type="entry name" value="Porin_dom_sf"/>
</dbReference>
<feature type="domain" description="Porin" evidence="12">
    <location>
        <begin position="11"/>
        <end position="331"/>
    </location>
</feature>
<dbReference type="EMBL" id="FCOM02000012">
    <property type="protein sequence ID" value="SAL63074.1"/>
    <property type="molecule type" value="Genomic_DNA"/>
</dbReference>
<keyword evidence="4" id="KW-1134">Transmembrane beta strand</keyword>
<keyword evidence="7" id="KW-0406">Ion transport</keyword>
<dbReference type="Gene3D" id="2.40.160.10">
    <property type="entry name" value="Porin"/>
    <property type="match status" value="1"/>
</dbReference>
<gene>
    <name evidence="13" type="ORF">AWB74_03305</name>
</gene>
<dbReference type="CDD" id="cd00342">
    <property type="entry name" value="gram_neg_porins"/>
    <property type="match status" value="1"/>
</dbReference>
<reference evidence="13" key="1">
    <citation type="submission" date="2016-01" db="EMBL/GenBank/DDBJ databases">
        <authorList>
            <person name="Peeters C."/>
        </authorList>
    </citation>
    <scope>NUCLEOTIDE SEQUENCE [LARGE SCALE GENOMIC DNA]</scope>
    <source>
        <strain evidence="13">LMG 29317</strain>
    </source>
</reference>
<dbReference type="Proteomes" id="UP000055019">
    <property type="component" value="Unassembled WGS sequence"/>
</dbReference>
<keyword evidence="6 11" id="KW-0732">Signal</keyword>
<keyword evidence="5" id="KW-0812">Transmembrane</keyword>
<sequence length="377" mass="40360">MRKQLYGLCLLGCTSVAHAQTSITLYGRIDNGIQYEGGLPTGGLVSAQSGDWGCSWFGLLGSEDLGGESKLLFRLEGQIDTMTGASEGSLFGRRATVSLENVRYGTFTLGNLGASELSQDSWAVDPQAMQRYSVVTLVRARNWAMASNGLAYETPAWAGLTLKGQYDLTNNTSWNKATTSTGQGRSDGLEAIYHYGDAHLRVIYDEIRGPNGSFNDVYAHSRSVLAAGRYVFGAVQLYAGYQHLSAPNATNASVGVADSSQPAGVSAPSRVDHEWLGAFWRVNVETGLTAAIYHSHANHGNGNATLYTLGSTYLLSKRTFLYAETGYLHNGATSNIGLSSGPYGNNDYDQASNIASNSNPDYGHSQFGVFAGIMTQF</sequence>
<dbReference type="GO" id="GO:0015288">
    <property type="term" value="F:porin activity"/>
    <property type="evidence" value="ECO:0007669"/>
    <property type="project" value="UniProtKB-KW"/>
</dbReference>
<dbReference type="GO" id="GO:0006811">
    <property type="term" value="P:monoatomic ion transport"/>
    <property type="evidence" value="ECO:0007669"/>
    <property type="project" value="UniProtKB-KW"/>
</dbReference>
<evidence type="ECO:0000259" key="12">
    <source>
        <dbReference type="Pfam" id="PF13609"/>
    </source>
</evidence>
<keyword evidence="3" id="KW-0813">Transport</keyword>
<evidence type="ECO:0000256" key="7">
    <source>
        <dbReference type="ARBA" id="ARBA00023065"/>
    </source>
</evidence>
<evidence type="ECO:0000313" key="13">
    <source>
        <dbReference type="EMBL" id="SAL63074.1"/>
    </source>
</evidence>
<evidence type="ECO:0000256" key="10">
    <source>
        <dbReference type="ARBA" id="ARBA00023237"/>
    </source>
</evidence>
<proteinExistence type="predicted"/>
<evidence type="ECO:0000256" key="6">
    <source>
        <dbReference type="ARBA" id="ARBA00022729"/>
    </source>
</evidence>
<evidence type="ECO:0000256" key="3">
    <source>
        <dbReference type="ARBA" id="ARBA00022448"/>
    </source>
</evidence>
<evidence type="ECO:0000256" key="8">
    <source>
        <dbReference type="ARBA" id="ARBA00023114"/>
    </source>
</evidence>
<dbReference type="SUPFAM" id="SSF56935">
    <property type="entry name" value="Porins"/>
    <property type="match status" value="1"/>
</dbReference>
<protein>
    <submittedName>
        <fullName evidence="13">Porin protein</fullName>
    </submittedName>
</protein>
<comment type="caution">
    <text evidence="13">The sequence shown here is derived from an EMBL/GenBank/DDBJ whole genome shotgun (WGS) entry which is preliminary data.</text>
</comment>
<dbReference type="AlphaFoldDB" id="A0A158J2G8"/>
<name>A0A158J2G8_9BURK</name>
<dbReference type="GO" id="GO:0009279">
    <property type="term" value="C:cell outer membrane"/>
    <property type="evidence" value="ECO:0007669"/>
    <property type="project" value="UniProtKB-SubCell"/>
</dbReference>
<evidence type="ECO:0000256" key="11">
    <source>
        <dbReference type="SAM" id="SignalP"/>
    </source>
</evidence>
<keyword evidence="10" id="KW-0998">Cell outer membrane</keyword>
<keyword evidence="8" id="KW-0626">Porin</keyword>
<evidence type="ECO:0000256" key="1">
    <source>
        <dbReference type="ARBA" id="ARBA00004571"/>
    </source>
</evidence>
<organism evidence="13 14">
    <name type="scientific">Caballeronia arvi</name>
    <dbReference type="NCBI Taxonomy" id="1777135"/>
    <lineage>
        <taxon>Bacteria</taxon>
        <taxon>Pseudomonadati</taxon>
        <taxon>Pseudomonadota</taxon>
        <taxon>Betaproteobacteria</taxon>
        <taxon>Burkholderiales</taxon>
        <taxon>Burkholderiaceae</taxon>
        <taxon>Caballeronia</taxon>
    </lineage>
</organism>
<dbReference type="InterPro" id="IPR033900">
    <property type="entry name" value="Gram_neg_porin_domain"/>
</dbReference>
<feature type="chain" id="PRO_5007627265" evidence="11">
    <location>
        <begin position="20"/>
        <end position="377"/>
    </location>
</feature>
<comment type="subcellular location">
    <subcellularLocation>
        <location evidence="1">Cell outer membrane</location>
        <topology evidence="1">Multi-pass membrane protein</topology>
    </subcellularLocation>
</comment>
<dbReference type="InterPro" id="IPR050298">
    <property type="entry name" value="Gram-neg_bact_OMP"/>
</dbReference>
<evidence type="ECO:0000256" key="9">
    <source>
        <dbReference type="ARBA" id="ARBA00023136"/>
    </source>
</evidence>
<dbReference type="RefSeq" id="WP_061147806.1">
    <property type="nucleotide sequence ID" value="NZ_FCOM02000012.1"/>
</dbReference>
<accession>A0A158J2G8</accession>